<dbReference type="InterPro" id="IPR036770">
    <property type="entry name" value="Ankyrin_rpt-contain_sf"/>
</dbReference>
<dbReference type="SMART" id="SM00248">
    <property type="entry name" value="ANK"/>
    <property type="match status" value="4"/>
</dbReference>
<keyword evidence="5" id="KW-1185">Reference proteome</keyword>
<dbReference type="Pfam" id="PF00023">
    <property type="entry name" value="Ank"/>
    <property type="match status" value="1"/>
</dbReference>
<dbReference type="Pfam" id="PF12796">
    <property type="entry name" value="Ank_2"/>
    <property type="match status" value="1"/>
</dbReference>
<keyword evidence="2 3" id="KW-0040">ANK repeat</keyword>
<evidence type="ECO:0000256" key="3">
    <source>
        <dbReference type="PROSITE-ProRule" id="PRU00023"/>
    </source>
</evidence>
<dbReference type="PANTHER" id="PTHR24171">
    <property type="entry name" value="ANKYRIN REPEAT DOMAIN-CONTAINING PROTEIN 39-RELATED"/>
    <property type="match status" value="1"/>
</dbReference>
<dbReference type="SUPFAM" id="SSF48403">
    <property type="entry name" value="Ankyrin repeat"/>
    <property type="match status" value="1"/>
</dbReference>
<name>A0A225WZ82_9STRA</name>
<keyword evidence="1" id="KW-0677">Repeat</keyword>
<reference evidence="5" key="1">
    <citation type="submission" date="2017-03" db="EMBL/GenBank/DDBJ databases">
        <title>Phytopthora megakarya and P. palmivora, two closely related causual agents of cacao black pod achieved similar genome size and gene model numbers by different mechanisms.</title>
        <authorList>
            <person name="Ali S."/>
            <person name="Shao J."/>
            <person name="Larry D.J."/>
            <person name="Kronmiller B."/>
            <person name="Shen D."/>
            <person name="Strem M.D."/>
            <person name="Melnick R.L."/>
            <person name="Guiltinan M.J."/>
            <person name="Tyler B.M."/>
            <person name="Meinhardt L.W."/>
            <person name="Bailey B.A."/>
        </authorList>
    </citation>
    <scope>NUCLEOTIDE SEQUENCE [LARGE SCALE GENOMIC DNA]</scope>
    <source>
        <strain evidence="5">zdho120</strain>
    </source>
</reference>
<proteinExistence type="predicted"/>
<dbReference type="PROSITE" id="PS50297">
    <property type="entry name" value="ANK_REP_REGION"/>
    <property type="match status" value="2"/>
</dbReference>
<organism evidence="4 5">
    <name type="scientific">Phytophthora megakarya</name>
    <dbReference type="NCBI Taxonomy" id="4795"/>
    <lineage>
        <taxon>Eukaryota</taxon>
        <taxon>Sar</taxon>
        <taxon>Stramenopiles</taxon>
        <taxon>Oomycota</taxon>
        <taxon>Peronosporomycetes</taxon>
        <taxon>Peronosporales</taxon>
        <taxon>Peronosporaceae</taxon>
        <taxon>Phytophthora</taxon>
    </lineage>
</organism>
<protein>
    <submittedName>
        <fullName evidence="4">Uncharacterized protein</fullName>
    </submittedName>
</protein>
<gene>
    <name evidence="4" type="ORF">PHMEG_0002990</name>
</gene>
<dbReference type="AlphaFoldDB" id="A0A225WZ82"/>
<evidence type="ECO:0000313" key="5">
    <source>
        <dbReference type="Proteomes" id="UP000198211"/>
    </source>
</evidence>
<evidence type="ECO:0000313" key="4">
    <source>
        <dbReference type="EMBL" id="OWZ22329.1"/>
    </source>
</evidence>
<dbReference type="EMBL" id="NBNE01000145">
    <property type="protein sequence ID" value="OWZ22329.1"/>
    <property type="molecule type" value="Genomic_DNA"/>
</dbReference>
<evidence type="ECO:0000256" key="2">
    <source>
        <dbReference type="ARBA" id="ARBA00023043"/>
    </source>
</evidence>
<accession>A0A225WZ82</accession>
<dbReference type="PANTHER" id="PTHR24171:SF9">
    <property type="entry name" value="ANKYRIN REPEAT DOMAIN-CONTAINING PROTEIN 39"/>
    <property type="match status" value="1"/>
</dbReference>
<dbReference type="Gene3D" id="1.25.40.20">
    <property type="entry name" value="Ankyrin repeat-containing domain"/>
    <property type="match status" value="2"/>
</dbReference>
<evidence type="ECO:0000256" key="1">
    <source>
        <dbReference type="ARBA" id="ARBA00022737"/>
    </source>
</evidence>
<dbReference type="STRING" id="4795.A0A225WZ82"/>
<sequence length="174" mass="18915">MSVKIEDLFTAAAGNGDVKEMASLLEQGARINDIDVSYSTKSKSIVSAQLTDGHQQKEGYAALQIAAKKGHDDCVAFLLQEGADVNQRDTKLTHEWTKSYTTYDISHQSDGFSALHEAAFFGHDNIARILLRHGATKTFVNSEGVTALDLAVRHGHGVIAHMLAEGHSAERGFY</sequence>
<comment type="caution">
    <text evidence="4">The sequence shown here is derived from an EMBL/GenBank/DDBJ whole genome shotgun (WGS) entry which is preliminary data.</text>
</comment>
<feature type="repeat" description="ANK" evidence="3">
    <location>
        <begin position="110"/>
        <end position="142"/>
    </location>
</feature>
<dbReference type="OrthoDB" id="159630at2759"/>
<feature type="repeat" description="ANK" evidence="3">
    <location>
        <begin position="58"/>
        <end position="90"/>
    </location>
</feature>
<dbReference type="PROSITE" id="PS50088">
    <property type="entry name" value="ANK_REPEAT"/>
    <property type="match status" value="2"/>
</dbReference>
<dbReference type="InterPro" id="IPR002110">
    <property type="entry name" value="Ankyrin_rpt"/>
</dbReference>
<dbReference type="Proteomes" id="UP000198211">
    <property type="component" value="Unassembled WGS sequence"/>
</dbReference>